<dbReference type="InterPro" id="IPR013865">
    <property type="entry name" value="FAM32A"/>
</dbReference>
<dbReference type="PANTHER" id="PTHR13282">
    <property type="entry name" value="PROTEIN FAM32A"/>
    <property type="match status" value="1"/>
</dbReference>
<dbReference type="Proteomes" id="UP000232875">
    <property type="component" value="Unassembled WGS sequence"/>
</dbReference>
<dbReference type="OrthoDB" id="205403at2759"/>
<evidence type="ECO:0000256" key="1">
    <source>
        <dbReference type="SAM" id="MobiDB-lite"/>
    </source>
</evidence>
<name>A0A2N1JCV0_9BASI</name>
<gene>
    <name evidence="2" type="ORF">MVES_001470</name>
</gene>
<feature type="compositionally biased region" description="Polar residues" evidence="1">
    <location>
        <begin position="42"/>
        <end position="59"/>
    </location>
</feature>
<keyword evidence="3" id="KW-1185">Reference proteome</keyword>
<dbReference type="AlphaFoldDB" id="A0A2N1JCV0"/>
<sequence>MPSPYTYKTGGALRLKGDGKTRKKKAKAPSAGRPASEVKAPSQPQSGASTHVRGTTKVEQQFEKVQREKLREEVRREARKSHVEKVKSFNTYLERLSDHHDMPKIGPG</sequence>
<reference evidence="2 3" key="1">
    <citation type="submission" date="2017-10" db="EMBL/GenBank/DDBJ databases">
        <title>A novel species of cold-tolerant Malassezia isolated from bats.</title>
        <authorList>
            <person name="Lorch J.M."/>
            <person name="Palmer J.M."/>
            <person name="Vanderwolf K.J."/>
            <person name="Schmidt K.Z."/>
            <person name="Verant M.L."/>
            <person name="Weller T.J."/>
            <person name="Blehert D.S."/>
        </authorList>
    </citation>
    <scope>NUCLEOTIDE SEQUENCE [LARGE SCALE GENOMIC DNA]</scope>
    <source>
        <strain evidence="2 3">NWHC:44797-103</strain>
    </source>
</reference>
<dbReference type="EMBL" id="KZ454989">
    <property type="protein sequence ID" value="PKI84364.1"/>
    <property type="molecule type" value="Genomic_DNA"/>
</dbReference>
<accession>A0A2N1JCV0</accession>
<feature type="compositionally biased region" description="Basic and acidic residues" evidence="1">
    <location>
        <begin position="60"/>
        <end position="83"/>
    </location>
</feature>
<proteinExistence type="predicted"/>
<dbReference type="STRING" id="2020962.A0A2N1JCV0"/>
<dbReference type="GO" id="GO:0005730">
    <property type="term" value="C:nucleolus"/>
    <property type="evidence" value="ECO:0007669"/>
    <property type="project" value="TreeGrafter"/>
</dbReference>
<dbReference type="PANTHER" id="PTHR13282:SF6">
    <property type="entry name" value="PROTEIN FAM32A"/>
    <property type="match status" value="1"/>
</dbReference>
<evidence type="ECO:0000313" key="2">
    <source>
        <dbReference type="EMBL" id="PKI84364.1"/>
    </source>
</evidence>
<evidence type="ECO:0000313" key="3">
    <source>
        <dbReference type="Proteomes" id="UP000232875"/>
    </source>
</evidence>
<protein>
    <recommendedName>
        <fullName evidence="4">DUF1754-domain-containing protein</fullName>
    </recommendedName>
</protein>
<organism evidence="2 3">
    <name type="scientific">Malassezia vespertilionis</name>
    <dbReference type="NCBI Taxonomy" id="2020962"/>
    <lineage>
        <taxon>Eukaryota</taxon>
        <taxon>Fungi</taxon>
        <taxon>Dikarya</taxon>
        <taxon>Basidiomycota</taxon>
        <taxon>Ustilaginomycotina</taxon>
        <taxon>Malasseziomycetes</taxon>
        <taxon>Malasseziales</taxon>
        <taxon>Malasseziaceae</taxon>
        <taxon>Malassezia</taxon>
    </lineage>
</organism>
<feature type="region of interest" description="Disordered" evidence="1">
    <location>
        <begin position="1"/>
        <end position="83"/>
    </location>
</feature>
<evidence type="ECO:0008006" key="4">
    <source>
        <dbReference type="Google" id="ProtNLM"/>
    </source>
</evidence>